<dbReference type="PANTHER" id="PTHR43190:SF3">
    <property type="entry name" value="N-ACETYL-D-GLUCOSAMINE KINASE"/>
    <property type="match status" value="1"/>
</dbReference>
<name>A0A839E5Q8_9PSEU</name>
<dbReference type="Proteomes" id="UP000569329">
    <property type="component" value="Unassembled WGS sequence"/>
</dbReference>
<comment type="caution">
    <text evidence="2">The sequence shown here is derived from an EMBL/GenBank/DDBJ whole genome shotgun (WGS) entry which is preliminary data.</text>
</comment>
<dbReference type="CDD" id="cd24007">
    <property type="entry name" value="ASKHA_NBD_eukNAGK-like"/>
    <property type="match status" value="1"/>
</dbReference>
<organism evidence="2 3">
    <name type="scientific">Halosaccharopolyspora lacisalsi</name>
    <dbReference type="NCBI Taxonomy" id="1000566"/>
    <lineage>
        <taxon>Bacteria</taxon>
        <taxon>Bacillati</taxon>
        <taxon>Actinomycetota</taxon>
        <taxon>Actinomycetes</taxon>
        <taxon>Pseudonocardiales</taxon>
        <taxon>Pseudonocardiaceae</taxon>
        <taxon>Halosaccharopolyspora</taxon>
    </lineage>
</organism>
<dbReference type="GO" id="GO:0016301">
    <property type="term" value="F:kinase activity"/>
    <property type="evidence" value="ECO:0007669"/>
    <property type="project" value="UniProtKB-KW"/>
</dbReference>
<evidence type="ECO:0000259" key="1">
    <source>
        <dbReference type="Pfam" id="PF01869"/>
    </source>
</evidence>
<dbReference type="SUPFAM" id="SSF53067">
    <property type="entry name" value="Actin-like ATPase domain"/>
    <property type="match status" value="2"/>
</dbReference>
<gene>
    <name evidence="2" type="ORF">FHX42_004040</name>
</gene>
<sequence length="317" mass="31905">MPHHDPALVLGLDVGGTSSRALVADVSGRELGAGTAGGGNPNSHRPERAAEQVASAARAALSGIDPGRVRGGVLGMAGVSAMTNPAVAEPFTRIWDELGLAGTVRVASDCEVSFAAGTDSPEGTVLIAGTGSIAARIRDHRLVATSGGYGWLLGDEGSAFWLGREAVRATLESLDREEHPRDPLVSAVLDRTLGDETGHADDLSKRLIATVNNVAPIRLAELAPLVTDSAGAGDVLAHDIVARAATLLADTAQAVRDAGDTTPIVLAGSLTGADNPLGAALRTELAGRNSGELGTAGPGAEGAVRLAALDLDAPSNP</sequence>
<keyword evidence="3" id="KW-1185">Reference proteome</keyword>
<evidence type="ECO:0000313" key="3">
    <source>
        <dbReference type="Proteomes" id="UP000569329"/>
    </source>
</evidence>
<dbReference type="Gene3D" id="3.30.420.40">
    <property type="match status" value="2"/>
</dbReference>
<dbReference type="PANTHER" id="PTHR43190">
    <property type="entry name" value="N-ACETYL-D-GLUCOSAMINE KINASE"/>
    <property type="match status" value="1"/>
</dbReference>
<dbReference type="Pfam" id="PF01869">
    <property type="entry name" value="BcrAD_BadFG"/>
    <property type="match status" value="1"/>
</dbReference>
<dbReference type="InterPro" id="IPR052519">
    <property type="entry name" value="Euk-type_GlcNAc_Kinase"/>
</dbReference>
<dbReference type="RefSeq" id="WP_182545874.1">
    <property type="nucleotide sequence ID" value="NZ_JACGWZ010000006.1"/>
</dbReference>
<dbReference type="EMBL" id="JACGWZ010000006">
    <property type="protein sequence ID" value="MBA8826661.1"/>
    <property type="molecule type" value="Genomic_DNA"/>
</dbReference>
<accession>A0A839E5Q8</accession>
<reference evidence="2 3" key="1">
    <citation type="submission" date="2020-07" db="EMBL/GenBank/DDBJ databases">
        <title>Sequencing the genomes of 1000 actinobacteria strains.</title>
        <authorList>
            <person name="Klenk H.-P."/>
        </authorList>
    </citation>
    <scope>NUCLEOTIDE SEQUENCE [LARGE SCALE GENOMIC DNA]</scope>
    <source>
        <strain evidence="2 3">DSM 45975</strain>
    </source>
</reference>
<evidence type="ECO:0000313" key="2">
    <source>
        <dbReference type="EMBL" id="MBA8826661.1"/>
    </source>
</evidence>
<protein>
    <submittedName>
        <fullName evidence="2">N-acetylglucosamine kinase-like BadF-type ATPase</fullName>
    </submittedName>
</protein>
<proteinExistence type="predicted"/>
<dbReference type="InterPro" id="IPR043129">
    <property type="entry name" value="ATPase_NBD"/>
</dbReference>
<dbReference type="AlphaFoldDB" id="A0A839E5Q8"/>
<feature type="domain" description="ATPase BadF/BadG/BcrA/BcrD type" evidence="1">
    <location>
        <begin position="10"/>
        <end position="283"/>
    </location>
</feature>
<keyword evidence="2" id="KW-0808">Transferase</keyword>
<keyword evidence="2" id="KW-0418">Kinase</keyword>
<dbReference type="InterPro" id="IPR002731">
    <property type="entry name" value="ATPase_BadF"/>
</dbReference>